<evidence type="ECO:0000313" key="2">
    <source>
        <dbReference type="Proteomes" id="UP000008177"/>
    </source>
</evidence>
<proteinExistence type="predicted"/>
<name>G2YL59_BOTF4</name>
<organism evidence="1 2">
    <name type="scientific">Botryotinia fuckeliana (strain T4)</name>
    <name type="common">Noble rot fungus</name>
    <name type="synonym">Botrytis cinerea</name>
    <dbReference type="NCBI Taxonomy" id="999810"/>
    <lineage>
        <taxon>Eukaryota</taxon>
        <taxon>Fungi</taxon>
        <taxon>Dikarya</taxon>
        <taxon>Ascomycota</taxon>
        <taxon>Pezizomycotina</taxon>
        <taxon>Leotiomycetes</taxon>
        <taxon>Helotiales</taxon>
        <taxon>Sclerotiniaceae</taxon>
        <taxon>Botrytis</taxon>
    </lineage>
</organism>
<dbReference type="InParanoid" id="G2YL59"/>
<dbReference type="HOGENOM" id="CLU_2978879_0_0_1"/>
<dbReference type="Proteomes" id="UP000008177">
    <property type="component" value="Unplaced contigs"/>
</dbReference>
<protein>
    <submittedName>
        <fullName evidence="1">Uncharacterized protein</fullName>
    </submittedName>
</protein>
<sequence>MSQSQILPPILPISQFHHPKFHRLLGQGSFLVNAFSTRGSAAVTPENSLPLHALASPP</sequence>
<dbReference type="AlphaFoldDB" id="G2YL59"/>
<gene>
    <name evidence="1" type="ORF">BofuT4_uP078720.1</name>
</gene>
<reference evidence="2" key="1">
    <citation type="journal article" date="2011" name="PLoS Genet.">
        <title>Genomic analysis of the necrotrophic fungal pathogens Sclerotinia sclerotiorum and Botrytis cinerea.</title>
        <authorList>
            <person name="Amselem J."/>
            <person name="Cuomo C.A."/>
            <person name="van Kan J.A."/>
            <person name="Viaud M."/>
            <person name="Benito E.P."/>
            <person name="Couloux A."/>
            <person name="Coutinho P.M."/>
            <person name="de Vries R.P."/>
            <person name="Dyer P.S."/>
            <person name="Fillinger S."/>
            <person name="Fournier E."/>
            <person name="Gout L."/>
            <person name="Hahn M."/>
            <person name="Kohn L."/>
            <person name="Lapalu N."/>
            <person name="Plummer K.M."/>
            <person name="Pradier J.M."/>
            <person name="Quevillon E."/>
            <person name="Sharon A."/>
            <person name="Simon A."/>
            <person name="ten Have A."/>
            <person name="Tudzynski B."/>
            <person name="Tudzynski P."/>
            <person name="Wincker P."/>
            <person name="Andrew M."/>
            <person name="Anthouard V."/>
            <person name="Beever R.E."/>
            <person name="Beffa R."/>
            <person name="Benoit I."/>
            <person name="Bouzid O."/>
            <person name="Brault B."/>
            <person name="Chen Z."/>
            <person name="Choquer M."/>
            <person name="Collemare J."/>
            <person name="Cotton P."/>
            <person name="Danchin E.G."/>
            <person name="Da Silva C."/>
            <person name="Gautier A."/>
            <person name="Giraud C."/>
            <person name="Giraud T."/>
            <person name="Gonzalez C."/>
            <person name="Grossetete S."/>
            <person name="Guldener U."/>
            <person name="Henrissat B."/>
            <person name="Howlett B.J."/>
            <person name="Kodira C."/>
            <person name="Kretschmer M."/>
            <person name="Lappartient A."/>
            <person name="Leroch M."/>
            <person name="Levis C."/>
            <person name="Mauceli E."/>
            <person name="Neuveglise C."/>
            <person name="Oeser B."/>
            <person name="Pearson M."/>
            <person name="Poulain J."/>
            <person name="Poussereau N."/>
            <person name="Quesneville H."/>
            <person name="Rascle C."/>
            <person name="Schumacher J."/>
            <person name="Segurens B."/>
            <person name="Sexton A."/>
            <person name="Silva E."/>
            <person name="Sirven C."/>
            <person name="Soanes D.M."/>
            <person name="Talbot N.J."/>
            <person name="Templeton M."/>
            <person name="Yandava C."/>
            <person name="Yarden O."/>
            <person name="Zeng Q."/>
            <person name="Rollins J.A."/>
            <person name="Lebrun M.H."/>
            <person name="Dickman M."/>
        </authorList>
    </citation>
    <scope>NUCLEOTIDE SEQUENCE [LARGE SCALE GENOMIC DNA]</scope>
    <source>
        <strain evidence="2">T4</strain>
    </source>
</reference>
<accession>G2YL59</accession>
<evidence type="ECO:0000313" key="1">
    <source>
        <dbReference type="EMBL" id="CCD52357.1"/>
    </source>
</evidence>
<dbReference type="EMBL" id="FQ790342">
    <property type="protein sequence ID" value="CCD52357.1"/>
    <property type="molecule type" value="Genomic_DNA"/>
</dbReference>